<feature type="transmembrane region" description="Helical" evidence="11">
    <location>
        <begin position="136"/>
        <end position="164"/>
    </location>
</feature>
<evidence type="ECO:0000256" key="7">
    <source>
        <dbReference type="ARBA" id="ARBA00023170"/>
    </source>
</evidence>
<evidence type="ECO:0000256" key="1">
    <source>
        <dbReference type="ARBA" id="ARBA00004141"/>
    </source>
</evidence>
<comment type="subcellular location">
    <subcellularLocation>
        <location evidence="1">Membrane</location>
        <topology evidence="1">Multi-pass membrane protein</topology>
    </subcellularLocation>
</comment>
<sequence>YRKLRGGGKPLVLSLASGDLLMSILHVLPAISSFYQKWVFGSLGCNLYAAVVGLCGIASLLTLSAIAANRFSNIVGRPLFWLDGNKKFSLKPCFFIWILSGSLTFPPLFGWSQFGTEGMGTSCTWDYHSRDFYNRLYYIFLLTFGFVLPVSTIIISYIGILWAVCRHTSSNRVLLEDGRASQAGRATINDLKTAKVTFAIIICFLTAWGPYALVSLIGQFGGEGSQVSRLGTALPGIFAKTSVIFNPFVYALSHPNFRSALRRLRAQQSRKKFRMTNNTAMNNPATAMNNLNTALNNMNTVLHNSPDHNANKYGNHHQFRSVEKGNNVEKAIDNGKRDSPLNNIPQPTDSMNVTSPREHNPDNIKPLVYGTSIFPRHLLFFSKSSFEDLQVAMEIEGEKRVLETNVRGLDHPESYDSSYYHPGGILAPRHRSFHCVGNLIDGASAKLENLILDALDGRCIMMHQRAKLHEHRDNTLKANGLPFREWEEKKSCRERKEKLQEKKGKVIQGKAEHYGFLYLVLYRSGRTPEDSHRDCKFAAPAVALHTSSPSVVPLHRPSIPH</sequence>
<evidence type="ECO:0000256" key="2">
    <source>
        <dbReference type="ARBA" id="ARBA00010663"/>
    </source>
</evidence>
<keyword evidence="6 11" id="KW-0472">Membrane</keyword>
<evidence type="ECO:0000256" key="6">
    <source>
        <dbReference type="ARBA" id="ARBA00023136"/>
    </source>
</evidence>
<protein>
    <recommendedName>
        <fullName evidence="12">G-protein coupled receptors family 1 profile domain-containing protein</fullName>
    </recommendedName>
</protein>
<gene>
    <name evidence="13" type="ORF">AFUS01_LOCUS4710</name>
</gene>
<comment type="similarity">
    <text evidence="2">Belongs to the G-protein coupled receptor 1 family.</text>
</comment>
<dbReference type="GO" id="GO:0004930">
    <property type="term" value="F:G protein-coupled receptor activity"/>
    <property type="evidence" value="ECO:0007669"/>
    <property type="project" value="UniProtKB-KW"/>
</dbReference>
<dbReference type="GO" id="GO:0016020">
    <property type="term" value="C:membrane"/>
    <property type="evidence" value="ECO:0007669"/>
    <property type="project" value="UniProtKB-SubCell"/>
</dbReference>
<organism evidence="13 14">
    <name type="scientific">Allacma fusca</name>
    <dbReference type="NCBI Taxonomy" id="39272"/>
    <lineage>
        <taxon>Eukaryota</taxon>
        <taxon>Metazoa</taxon>
        <taxon>Ecdysozoa</taxon>
        <taxon>Arthropoda</taxon>
        <taxon>Hexapoda</taxon>
        <taxon>Collembola</taxon>
        <taxon>Symphypleona</taxon>
        <taxon>Sminthuridae</taxon>
        <taxon>Allacma</taxon>
    </lineage>
</organism>
<dbReference type="PROSITE" id="PS50262">
    <property type="entry name" value="G_PROTEIN_RECEP_F1_2"/>
    <property type="match status" value="1"/>
</dbReference>
<dbReference type="Pfam" id="PF00001">
    <property type="entry name" value="7tm_1"/>
    <property type="match status" value="1"/>
</dbReference>
<dbReference type="OrthoDB" id="9996086at2759"/>
<keyword evidence="7" id="KW-0675">Receptor</keyword>
<proteinExistence type="inferred from homology"/>
<dbReference type="EMBL" id="CAJVCH010029549">
    <property type="protein sequence ID" value="CAG7707108.1"/>
    <property type="molecule type" value="Genomic_DNA"/>
</dbReference>
<dbReference type="PROSITE" id="PS00237">
    <property type="entry name" value="G_PROTEIN_RECEP_F1_1"/>
    <property type="match status" value="1"/>
</dbReference>
<name>A0A8J2JV37_9HEXA</name>
<evidence type="ECO:0000256" key="5">
    <source>
        <dbReference type="ARBA" id="ARBA00023040"/>
    </source>
</evidence>
<dbReference type="Proteomes" id="UP000708208">
    <property type="component" value="Unassembled WGS sequence"/>
</dbReference>
<keyword evidence="9" id="KW-0844">Vision</keyword>
<keyword evidence="9" id="KW-0716">Sensory transduction</keyword>
<dbReference type="AlphaFoldDB" id="A0A8J2JV37"/>
<evidence type="ECO:0000256" key="9">
    <source>
        <dbReference type="ARBA" id="ARBA00023305"/>
    </source>
</evidence>
<feature type="transmembrane region" description="Helical" evidence="11">
    <location>
        <begin position="88"/>
        <end position="109"/>
    </location>
</feature>
<dbReference type="SUPFAM" id="SSF81321">
    <property type="entry name" value="Family A G protein-coupled receptor-like"/>
    <property type="match status" value="1"/>
</dbReference>
<dbReference type="InterPro" id="IPR000276">
    <property type="entry name" value="GPCR_Rhodpsn"/>
</dbReference>
<accession>A0A8J2JV37</accession>
<comment type="caution">
    <text evidence="13">The sequence shown here is derived from an EMBL/GenBank/DDBJ whole genome shotgun (WGS) entry which is preliminary data.</text>
</comment>
<feature type="compositionally biased region" description="Polar residues" evidence="10">
    <location>
        <begin position="340"/>
        <end position="355"/>
    </location>
</feature>
<feature type="transmembrane region" description="Helical" evidence="11">
    <location>
        <begin position="47"/>
        <end position="68"/>
    </location>
</feature>
<feature type="domain" description="G-protein coupled receptors family 1 profile" evidence="12">
    <location>
        <begin position="1"/>
        <end position="250"/>
    </location>
</feature>
<evidence type="ECO:0000256" key="4">
    <source>
        <dbReference type="ARBA" id="ARBA00022989"/>
    </source>
</evidence>
<keyword evidence="3 11" id="KW-0812">Transmembrane</keyword>
<evidence type="ECO:0000313" key="14">
    <source>
        <dbReference type="Proteomes" id="UP000708208"/>
    </source>
</evidence>
<dbReference type="InterPro" id="IPR050125">
    <property type="entry name" value="GPCR_opsins"/>
</dbReference>
<evidence type="ECO:0000256" key="11">
    <source>
        <dbReference type="SAM" id="Phobius"/>
    </source>
</evidence>
<dbReference type="InterPro" id="IPR017452">
    <property type="entry name" value="GPCR_Rhodpsn_7TM"/>
</dbReference>
<keyword evidence="8" id="KW-0807">Transducer</keyword>
<feature type="region of interest" description="Disordered" evidence="10">
    <location>
        <begin position="334"/>
        <end position="361"/>
    </location>
</feature>
<keyword evidence="14" id="KW-1185">Reference proteome</keyword>
<keyword evidence="5" id="KW-0297">G-protein coupled receptor</keyword>
<feature type="non-terminal residue" evidence="13">
    <location>
        <position position="1"/>
    </location>
</feature>
<keyword evidence="4 11" id="KW-1133">Transmembrane helix</keyword>
<feature type="transmembrane region" description="Helical" evidence="11">
    <location>
        <begin position="198"/>
        <end position="221"/>
    </location>
</feature>
<reference evidence="13" key="1">
    <citation type="submission" date="2021-06" db="EMBL/GenBank/DDBJ databases">
        <authorList>
            <person name="Hodson N. C."/>
            <person name="Mongue J. A."/>
            <person name="Jaron S. K."/>
        </authorList>
    </citation>
    <scope>NUCLEOTIDE SEQUENCE</scope>
</reference>
<evidence type="ECO:0000256" key="3">
    <source>
        <dbReference type="ARBA" id="ARBA00022692"/>
    </source>
</evidence>
<dbReference type="PANTHER" id="PTHR24240">
    <property type="entry name" value="OPSIN"/>
    <property type="match status" value="1"/>
</dbReference>
<evidence type="ECO:0000313" key="13">
    <source>
        <dbReference type="EMBL" id="CAG7707108.1"/>
    </source>
</evidence>
<dbReference type="GO" id="GO:0007601">
    <property type="term" value="P:visual perception"/>
    <property type="evidence" value="ECO:0007669"/>
    <property type="project" value="UniProtKB-KW"/>
</dbReference>
<evidence type="ECO:0000259" key="12">
    <source>
        <dbReference type="PROSITE" id="PS50262"/>
    </source>
</evidence>
<evidence type="ECO:0000256" key="8">
    <source>
        <dbReference type="ARBA" id="ARBA00023224"/>
    </source>
</evidence>
<feature type="transmembrane region" description="Helical" evidence="11">
    <location>
        <begin position="12"/>
        <end position="35"/>
    </location>
</feature>
<evidence type="ECO:0000256" key="10">
    <source>
        <dbReference type="SAM" id="MobiDB-lite"/>
    </source>
</evidence>